<organism evidence="2 3">
    <name type="scientific">Neisseria lisongii</name>
    <dbReference type="NCBI Taxonomy" id="2912188"/>
    <lineage>
        <taxon>Bacteria</taxon>
        <taxon>Pseudomonadati</taxon>
        <taxon>Pseudomonadota</taxon>
        <taxon>Betaproteobacteria</taxon>
        <taxon>Neisseriales</taxon>
        <taxon>Neisseriaceae</taxon>
        <taxon>Neisseria</taxon>
    </lineage>
</organism>
<reference evidence="2" key="1">
    <citation type="submission" date="2022-01" db="EMBL/GenBank/DDBJ databases">
        <title>Neisseria sp. ZJ104.</title>
        <authorList>
            <person name="Yang C."/>
        </authorList>
    </citation>
    <scope>NUCLEOTIDE SEQUENCE</scope>
    <source>
        <strain evidence="2">ZJ104</strain>
    </source>
</reference>
<gene>
    <name evidence="2" type="ORF">L4H06_01155</name>
</gene>
<keyword evidence="1" id="KW-0732">Signal</keyword>
<proteinExistence type="predicted"/>
<dbReference type="EMBL" id="JAKKDL010000001">
    <property type="protein sequence ID" value="MCF7528849.1"/>
    <property type="molecule type" value="Genomic_DNA"/>
</dbReference>
<name>A0AAW5AK39_9NEIS</name>
<evidence type="ECO:0008006" key="4">
    <source>
        <dbReference type="Google" id="ProtNLM"/>
    </source>
</evidence>
<accession>A0AAW5AK39</accession>
<evidence type="ECO:0000313" key="3">
    <source>
        <dbReference type="Proteomes" id="UP001201397"/>
    </source>
</evidence>
<dbReference type="Proteomes" id="UP001201397">
    <property type="component" value="Unassembled WGS sequence"/>
</dbReference>
<sequence>MSITINMKKYIILSVAALLAACGGKTDGEAAAQLAPKPVFRVKYIDTAALQGLALEQPENGQDEAGKPVADYLIADMEQPNHIRLTGKHSNDLEAISGKCLEAGKTDWQAQSVCRTLFEQLVANIAEDADKLSDYLIGHAGLQPQQSGSGYAAVQNGRYVLELDSEGRFTFRRRHY</sequence>
<evidence type="ECO:0000256" key="1">
    <source>
        <dbReference type="SAM" id="SignalP"/>
    </source>
</evidence>
<protein>
    <recommendedName>
        <fullName evidence="4">Lipoprotein</fullName>
    </recommendedName>
</protein>
<comment type="caution">
    <text evidence="2">The sequence shown here is derived from an EMBL/GenBank/DDBJ whole genome shotgun (WGS) entry which is preliminary data.</text>
</comment>
<dbReference type="AlphaFoldDB" id="A0AAW5AK39"/>
<evidence type="ECO:0000313" key="2">
    <source>
        <dbReference type="EMBL" id="MCF7528849.1"/>
    </source>
</evidence>
<feature type="chain" id="PRO_5043789658" description="Lipoprotein" evidence="1">
    <location>
        <begin position="21"/>
        <end position="176"/>
    </location>
</feature>
<feature type="signal peptide" evidence="1">
    <location>
        <begin position="1"/>
        <end position="20"/>
    </location>
</feature>